<proteinExistence type="predicted"/>
<evidence type="ECO:0000313" key="1">
    <source>
        <dbReference type="EMBL" id="GIY63175.1"/>
    </source>
</evidence>
<dbReference type="AlphaFoldDB" id="A0AAV4UYW4"/>
<accession>A0AAV4UYW4</accession>
<comment type="caution">
    <text evidence="1">The sequence shown here is derived from an EMBL/GenBank/DDBJ whole genome shotgun (WGS) entry which is preliminary data.</text>
</comment>
<dbReference type="Proteomes" id="UP001054837">
    <property type="component" value="Unassembled WGS sequence"/>
</dbReference>
<organism evidence="1 2">
    <name type="scientific">Caerostris darwini</name>
    <dbReference type="NCBI Taxonomy" id="1538125"/>
    <lineage>
        <taxon>Eukaryota</taxon>
        <taxon>Metazoa</taxon>
        <taxon>Ecdysozoa</taxon>
        <taxon>Arthropoda</taxon>
        <taxon>Chelicerata</taxon>
        <taxon>Arachnida</taxon>
        <taxon>Araneae</taxon>
        <taxon>Araneomorphae</taxon>
        <taxon>Entelegynae</taxon>
        <taxon>Araneoidea</taxon>
        <taxon>Araneidae</taxon>
        <taxon>Caerostris</taxon>
    </lineage>
</organism>
<evidence type="ECO:0000313" key="2">
    <source>
        <dbReference type="Proteomes" id="UP001054837"/>
    </source>
</evidence>
<dbReference type="EMBL" id="BPLQ01012162">
    <property type="protein sequence ID" value="GIY63175.1"/>
    <property type="molecule type" value="Genomic_DNA"/>
</dbReference>
<name>A0AAV4UYW4_9ARAC</name>
<protein>
    <submittedName>
        <fullName evidence="1">Uncharacterized protein</fullName>
    </submittedName>
</protein>
<reference evidence="1 2" key="1">
    <citation type="submission" date="2021-06" db="EMBL/GenBank/DDBJ databases">
        <title>Caerostris darwini draft genome.</title>
        <authorList>
            <person name="Kono N."/>
            <person name="Arakawa K."/>
        </authorList>
    </citation>
    <scope>NUCLEOTIDE SEQUENCE [LARGE SCALE GENOMIC DNA]</scope>
</reference>
<gene>
    <name evidence="1" type="ORF">CDAR_492721</name>
</gene>
<sequence length="153" mass="17761">MSLFLRSKPLAPLSFSEEWHTFDYLWHLGLEKGVTRCQETQNMTLVGSLSIPKKSDSVTCAHPSSRELDYYKNMFPMCSDEASTVMSARRRLPGRTGSLRKKVSRVFRFSKQMFSWRYRASLLGCLRMWNAILSGILAFQYTRIASSYVEMFM</sequence>
<keyword evidence="2" id="KW-1185">Reference proteome</keyword>